<feature type="compositionally biased region" description="Gly residues" evidence="1">
    <location>
        <begin position="251"/>
        <end position="261"/>
    </location>
</feature>
<reference evidence="2 3" key="1">
    <citation type="submission" date="2024-04" db="EMBL/GenBank/DDBJ databases">
        <title>Phyllosticta paracitricarpa is synonymous to the EU quarantine fungus P. citricarpa based on phylogenomic analyses.</title>
        <authorList>
            <consortium name="Lawrence Berkeley National Laboratory"/>
            <person name="Van Ingen-Buijs V.A."/>
            <person name="Van Westerhoven A.C."/>
            <person name="Haridas S."/>
            <person name="Skiadas P."/>
            <person name="Martin F."/>
            <person name="Groenewald J.Z."/>
            <person name="Crous P.W."/>
            <person name="Seidl M.F."/>
        </authorList>
    </citation>
    <scope>NUCLEOTIDE SEQUENCE [LARGE SCALE GENOMIC DNA]</scope>
    <source>
        <strain evidence="2 3">CBS 123374</strain>
    </source>
</reference>
<organism evidence="2 3">
    <name type="scientific">Phyllosticta capitalensis</name>
    <dbReference type="NCBI Taxonomy" id="121624"/>
    <lineage>
        <taxon>Eukaryota</taxon>
        <taxon>Fungi</taxon>
        <taxon>Dikarya</taxon>
        <taxon>Ascomycota</taxon>
        <taxon>Pezizomycotina</taxon>
        <taxon>Dothideomycetes</taxon>
        <taxon>Dothideomycetes incertae sedis</taxon>
        <taxon>Botryosphaeriales</taxon>
        <taxon>Phyllostictaceae</taxon>
        <taxon>Phyllosticta</taxon>
    </lineage>
</organism>
<evidence type="ECO:0000313" key="2">
    <source>
        <dbReference type="EMBL" id="KAK8238181.1"/>
    </source>
</evidence>
<name>A0ABR1YT74_9PEZI</name>
<feature type="region of interest" description="Disordered" evidence="1">
    <location>
        <begin position="168"/>
        <end position="312"/>
    </location>
</feature>
<sequence>MPDTAVMTMPFNDDPFRERMRHVHFDAITPLGTEYPKTPLFAMAAGRDFGAASSWPFGKAVIGLQERADPCQPPATALRTPPIKKEPLKELEKLGMVANCKKPYSPEEDLNDRLRRAAAFLAEQKQGDLLDIEGRLVEIEELLGNAAQEEQVDHRLVDRVRAMVAMTREGMAGENRMQLDQGSAQDREEQGADEKVEFSLPIRINVGELRSASRETTAGESSKRGSAPGGRRGGGNSAGGSGGVAPNNFAGGSGGAGGGNGSDDNWNRPPPDSLHRADGDGQEEEDGEGDEEPKTEWADRNPPWNEKWYPSERATYPAGETIFAQNHASAKMATELFRSTSVSFALDFEMLTPPSDDEGKRPKMPEAKTLPYKSQFKLPDVQQQMLGNDGWLHREGTWNLDHLAGEDDDLEKSLADNFPLHEDCE</sequence>
<protein>
    <submittedName>
        <fullName evidence="2">Uncharacterized protein</fullName>
    </submittedName>
</protein>
<feature type="compositionally biased region" description="Basic and acidic residues" evidence="1">
    <location>
        <begin position="357"/>
        <end position="366"/>
    </location>
</feature>
<feature type="region of interest" description="Disordered" evidence="1">
    <location>
        <begin position="351"/>
        <end position="370"/>
    </location>
</feature>
<dbReference type="EMBL" id="JBBWRZ010000004">
    <property type="protein sequence ID" value="KAK8238181.1"/>
    <property type="molecule type" value="Genomic_DNA"/>
</dbReference>
<keyword evidence="3" id="KW-1185">Reference proteome</keyword>
<dbReference type="Proteomes" id="UP001492380">
    <property type="component" value="Unassembled WGS sequence"/>
</dbReference>
<evidence type="ECO:0000256" key="1">
    <source>
        <dbReference type="SAM" id="MobiDB-lite"/>
    </source>
</evidence>
<feature type="compositionally biased region" description="Basic and acidic residues" evidence="1">
    <location>
        <begin position="185"/>
        <end position="197"/>
    </location>
</feature>
<comment type="caution">
    <text evidence="2">The sequence shown here is derived from an EMBL/GenBank/DDBJ whole genome shotgun (WGS) entry which is preliminary data.</text>
</comment>
<gene>
    <name evidence="2" type="ORF">HDK90DRAFT_465000</name>
</gene>
<proteinExistence type="predicted"/>
<accession>A0ABR1YT74</accession>
<feature type="compositionally biased region" description="Gly residues" evidence="1">
    <location>
        <begin position="227"/>
        <end position="243"/>
    </location>
</feature>
<feature type="compositionally biased region" description="Acidic residues" evidence="1">
    <location>
        <begin position="280"/>
        <end position="291"/>
    </location>
</feature>
<evidence type="ECO:0000313" key="3">
    <source>
        <dbReference type="Proteomes" id="UP001492380"/>
    </source>
</evidence>